<keyword evidence="6" id="KW-1185">Reference proteome</keyword>
<dbReference type="InterPro" id="IPR027417">
    <property type="entry name" value="P-loop_NTPase"/>
</dbReference>
<feature type="domain" description="Sulfotransferase" evidence="4">
    <location>
        <begin position="16"/>
        <end position="145"/>
    </location>
</feature>
<dbReference type="InterPro" id="IPR000863">
    <property type="entry name" value="Sulfotransferase_dom"/>
</dbReference>
<dbReference type="EC" id="2.8.2.-" evidence="3"/>
<evidence type="ECO:0000256" key="2">
    <source>
        <dbReference type="ARBA" id="ARBA00022679"/>
    </source>
</evidence>
<evidence type="ECO:0000259" key="4">
    <source>
        <dbReference type="Pfam" id="PF00685"/>
    </source>
</evidence>
<organism evidence="5 6">
    <name type="scientific">Pelobates cultripes</name>
    <name type="common">Western spadefoot toad</name>
    <dbReference type="NCBI Taxonomy" id="61616"/>
    <lineage>
        <taxon>Eukaryota</taxon>
        <taxon>Metazoa</taxon>
        <taxon>Chordata</taxon>
        <taxon>Craniata</taxon>
        <taxon>Vertebrata</taxon>
        <taxon>Euteleostomi</taxon>
        <taxon>Amphibia</taxon>
        <taxon>Batrachia</taxon>
        <taxon>Anura</taxon>
        <taxon>Pelobatoidea</taxon>
        <taxon>Pelobatidae</taxon>
        <taxon>Pelobates</taxon>
    </lineage>
</organism>
<dbReference type="Pfam" id="PF00685">
    <property type="entry name" value="Sulfotransfer_1"/>
    <property type="match status" value="1"/>
</dbReference>
<sequence length="157" mass="18465">MNLAISGHVRHFHFGFLRSCLKIKVICGSWFDHFRGWYINKEEFNVLFMTYEEMKKDLRSAVMKICSFLGKTLDDEAVDTVVEKATFKNMRHDPLANYTFLPQDIIDQSKGSFLRKGTIGDWKNIMTVAQSEMFDQVFEEKMKDLKIKFTWAIDETN</sequence>
<dbReference type="SUPFAM" id="SSF52540">
    <property type="entry name" value="P-loop containing nucleoside triphosphate hydrolases"/>
    <property type="match status" value="1"/>
</dbReference>
<evidence type="ECO:0000256" key="1">
    <source>
        <dbReference type="ARBA" id="ARBA00005771"/>
    </source>
</evidence>
<dbReference type="PANTHER" id="PTHR11783">
    <property type="entry name" value="SULFOTRANSFERASE SULT"/>
    <property type="match status" value="1"/>
</dbReference>
<protein>
    <recommendedName>
        <fullName evidence="3">Sulfotransferase</fullName>
        <ecNumber evidence="3">2.8.2.-</ecNumber>
    </recommendedName>
</protein>
<reference evidence="5" key="1">
    <citation type="submission" date="2022-03" db="EMBL/GenBank/DDBJ databases">
        <authorList>
            <person name="Alioto T."/>
            <person name="Alioto T."/>
            <person name="Gomez Garrido J."/>
        </authorList>
    </citation>
    <scope>NUCLEOTIDE SEQUENCE</scope>
</reference>
<gene>
    <name evidence="5" type="ORF">PECUL_23A006654</name>
</gene>
<evidence type="ECO:0000256" key="3">
    <source>
        <dbReference type="RuleBase" id="RU361155"/>
    </source>
</evidence>
<evidence type="ECO:0000313" key="6">
    <source>
        <dbReference type="Proteomes" id="UP001295444"/>
    </source>
</evidence>
<evidence type="ECO:0000313" key="5">
    <source>
        <dbReference type="EMBL" id="CAH2252092.1"/>
    </source>
</evidence>
<accession>A0AAD1VVE1</accession>
<proteinExistence type="inferred from homology"/>
<comment type="similarity">
    <text evidence="1 3">Belongs to the sulfotransferase 1 family.</text>
</comment>
<dbReference type="EMBL" id="OW240913">
    <property type="protein sequence ID" value="CAH2252092.1"/>
    <property type="molecule type" value="Genomic_DNA"/>
</dbReference>
<keyword evidence="2 3" id="KW-0808">Transferase</keyword>
<dbReference type="AlphaFoldDB" id="A0AAD1VVE1"/>
<dbReference type="Gene3D" id="3.40.50.300">
    <property type="entry name" value="P-loop containing nucleotide triphosphate hydrolases"/>
    <property type="match status" value="1"/>
</dbReference>
<dbReference type="Proteomes" id="UP001295444">
    <property type="component" value="Chromosome 02"/>
</dbReference>
<name>A0AAD1VVE1_PELCU</name>
<dbReference type="GO" id="GO:0008146">
    <property type="term" value="F:sulfotransferase activity"/>
    <property type="evidence" value="ECO:0007669"/>
    <property type="project" value="InterPro"/>
</dbReference>